<keyword evidence="4" id="KW-1185">Reference proteome</keyword>
<evidence type="ECO:0000256" key="1">
    <source>
        <dbReference type="ARBA" id="ARBA00022598"/>
    </source>
</evidence>
<evidence type="ECO:0000313" key="5">
    <source>
        <dbReference type="RefSeq" id="XP_016675151.1"/>
    </source>
</evidence>
<dbReference type="SUPFAM" id="SSF56059">
    <property type="entry name" value="Glutathione synthetase ATP-binding domain-like"/>
    <property type="match status" value="1"/>
</dbReference>
<keyword evidence="2" id="KW-0547">Nucleotide-binding</keyword>
<dbReference type="GO" id="GO:0005737">
    <property type="term" value="C:cytoplasm"/>
    <property type="evidence" value="ECO:0007669"/>
    <property type="project" value="TreeGrafter"/>
</dbReference>
<gene>
    <name evidence="5" type="primary">LOC107894382</name>
</gene>
<name>A0A1U8IA98_GOSHI</name>
<dbReference type="GeneID" id="107894382"/>
<dbReference type="KEGG" id="ghi:107894382"/>
<dbReference type="GO" id="GO:0004088">
    <property type="term" value="F:carbamoyl-phosphate synthase (glutamine-hydrolyzing) activity"/>
    <property type="evidence" value="ECO:0007669"/>
    <property type="project" value="TreeGrafter"/>
</dbReference>
<keyword evidence="1" id="KW-0436">Ligase</keyword>
<evidence type="ECO:0000313" key="4">
    <source>
        <dbReference type="Proteomes" id="UP000818029"/>
    </source>
</evidence>
<dbReference type="PANTHER" id="PTHR11405">
    <property type="entry name" value="CARBAMOYLTRANSFERASE FAMILY MEMBER"/>
    <property type="match status" value="1"/>
</dbReference>
<dbReference type="Proteomes" id="UP000818029">
    <property type="component" value="Chromosome A13"/>
</dbReference>
<dbReference type="Gene3D" id="3.30.470.20">
    <property type="entry name" value="ATP-grasp fold, B domain"/>
    <property type="match status" value="1"/>
</dbReference>
<evidence type="ECO:0000256" key="2">
    <source>
        <dbReference type="ARBA" id="ARBA00022741"/>
    </source>
</evidence>
<accession>A0A1U8IA98</accession>
<dbReference type="GO" id="GO:0005524">
    <property type="term" value="F:ATP binding"/>
    <property type="evidence" value="ECO:0007669"/>
    <property type="project" value="UniProtKB-KW"/>
</dbReference>
<organism evidence="4 5">
    <name type="scientific">Gossypium hirsutum</name>
    <name type="common">Upland cotton</name>
    <name type="synonym">Gossypium mexicanum</name>
    <dbReference type="NCBI Taxonomy" id="3635"/>
    <lineage>
        <taxon>Eukaryota</taxon>
        <taxon>Viridiplantae</taxon>
        <taxon>Streptophyta</taxon>
        <taxon>Embryophyta</taxon>
        <taxon>Tracheophyta</taxon>
        <taxon>Spermatophyta</taxon>
        <taxon>Magnoliopsida</taxon>
        <taxon>eudicotyledons</taxon>
        <taxon>Gunneridae</taxon>
        <taxon>Pentapetalae</taxon>
        <taxon>rosids</taxon>
        <taxon>malvids</taxon>
        <taxon>Malvales</taxon>
        <taxon>Malvaceae</taxon>
        <taxon>Malvoideae</taxon>
        <taxon>Gossypium</taxon>
    </lineage>
</organism>
<dbReference type="STRING" id="3635.A0A1U8IA98"/>
<protein>
    <submittedName>
        <fullName evidence="5">Carbamoyl-phosphate synthase large chain, chloroplastic-like</fullName>
    </submittedName>
</protein>
<dbReference type="SMR" id="A0A1U8IA98"/>
<dbReference type="AlphaFoldDB" id="A0A1U8IA98"/>
<keyword evidence="3" id="KW-0067">ATP-binding</keyword>
<dbReference type="PaxDb" id="3635-A0A1U8IA98"/>
<reference evidence="4" key="1">
    <citation type="journal article" date="2020" name="Nat. Genet.">
        <title>Genomic diversifications of five Gossypium allopolyploid species and their impact on cotton improvement.</title>
        <authorList>
            <person name="Chen Z.J."/>
            <person name="Sreedasyam A."/>
            <person name="Ando A."/>
            <person name="Song Q."/>
            <person name="De Santiago L.M."/>
            <person name="Hulse-Kemp A.M."/>
            <person name="Ding M."/>
            <person name="Ye W."/>
            <person name="Kirkbride R.C."/>
            <person name="Jenkins J."/>
            <person name="Plott C."/>
            <person name="Lovell J."/>
            <person name="Lin Y.M."/>
            <person name="Vaughn R."/>
            <person name="Liu B."/>
            <person name="Simpson S."/>
            <person name="Scheffler B.E."/>
            <person name="Wen L."/>
            <person name="Saski C.A."/>
            <person name="Grover C.E."/>
            <person name="Hu G."/>
            <person name="Conover J.L."/>
            <person name="Carlson J.W."/>
            <person name="Shu S."/>
            <person name="Boston L.B."/>
            <person name="Williams M."/>
            <person name="Peterson D.G."/>
            <person name="McGee K."/>
            <person name="Jones D.C."/>
            <person name="Wendel J.F."/>
            <person name="Stelly D.M."/>
            <person name="Grimwood J."/>
            <person name="Schmutz J."/>
        </authorList>
    </citation>
    <scope>NUCLEOTIDE SEQUENCE [LARGE SCALE GENOMIC DNA]</scope>
    <source>
        <strain evidence="4">cv. TM-1</strain>
    </source>
</reference>
<dbReference type="PANTHER" id="PTHR11405:SF53">
    <property type="entry name" value="CARBAMOYL-PHOSPHATE SYNTHASE [AMMONIA], MITOCHONDRIAL"/>
    <property type="match status" value="1"/>
</dbReference>
<proteinExistence type="predicted"/>
<reference evidence="5" key="2">
    <citation type="submission" date="2025-08" db="UniProtKB">
        <authorList>
            <consortium name="RefSeq"/>
        </authorList>
    </citation>
    <scope>IDENTIFICATION</scope>
</reference>
<dbReference type="GO" id="GO:0006541">
    <property type="term" value="P:glutamine metabolic process"/>
    <property type="evidence" value="ECO:0007669"/>
    <property type="project" value="TreeGrafter"/>
</dbReference>
<dbReference type="OrthoDB" id="1704271at2759"/>
<sequence>MEDMKQASVYSGDSAYSIPTQTIPPSCLDTIRSSTTKLAESKCIWAHDLPLCDPSIWWGFQANPLASRTVTFVSKAIGYPLDKYAALGMPGKSLNDLAFTKEQLGQLIWLNSKGIPVEGALKMYQGQPHAADMIASGQIQLMVVTILIKSMAGN</sequence>
<dbReference type="RefSeq" id="XP_016675151.1">
    <property type="nucleotide sequence ID" value="XM_016819662.1"/>
</dbReference>
<evidence type="ECO:0000256" key="3">
    <source>
        <dbReference type="ARBA" id="ARBA00022840"/>
    </source>
</evidence>